<feature type="binding site" evidence="9">
    <location>
        <position position="45"/>
    </location>
    <ligand>
        <name>S-adenosyl-L-methionine</name>
        <dbReference type="ChEBI" id="CHEBI:59789"/>
    </ligand>
</feature>
<gene>
    <name evidence="9" type="primary">tpm</name>
    <name evidence="10" type="ORF">Gxy13693_018_038</name>
</gene>
<feature type="binding site" evidence="9">
    <location>
        <position position="66"/>
    </location>
    <ligand>
        <name>S-adenosyl-L-methionine</name>
        <dbReference type="ChEBI" id="CHEBI:59789"/>
    </ligand>
</feature>
<organism evidence="10 11">
    <name type="scientific">Komagataeibacter xylinus NBRC 13693</name>
    <dbReference type="NCBI Taxonomy" id="1234668"/>
    <lineage>
        <taxon>Bacteria</taxon>
        <taxon>Pseudomonadati</taxon>
        <taxon>Pseudomonadota</taxon>
        <taxon>Alphaproteobacteria</taxon>
        <taxon>Acetobacterales</taxon>
        <taxon>Acetobacteraceae</taxon>
        <taxon>Komagataeibacter</taxon>
    </lineage>
</organism>
<dbReference type="SUPFAM" id="SSF53335">
    <property type="entry name" value="S-adenosyl-L-methionine-dependent methyltransferases"/>
    <property type="match status" value="1"/>
</dbReference>
<dbReference type="GO" id="GO:0005737">
    <property type="term" value="C:cytoplasm"/>
    <property type="evidence" value="ECO:0007669"/>
    <property type="project" value="UniProtKB-SubCell"/>
</dbReference>
<dbReference type="InterPro" id="IPR025835">
    <property type="entry name" value="Thiopurine_S-MeTrfase"/>
</dbReference>
<dbReference type="GO" id="GO:0032259">
    <property type="term" value="P:methylation"/>
    <property type="evidence" value="ECO:0007669"/>
    <property type="project" value="UniProtKB-KW"/>
</dbReference>
<dbReference type="GO" id="GO:0008119">
    <property type="term" value="F:thiopurine S-methyltransferase activity"/>
    <property type="evidence" value="ECO:0007669"/>
    <property type="project" value="UniProtKB-UniRule"/>
</dbReference>
<keyword evidence="8 9" id="KW-0949">S-adenosyl-L-methionine</keyword>
<name>A0A0D6Q7C2_KOMXY</name>
<evidence type="ECO:0000256" key="8">
    <source>
        <dbReference type="ARBA" id="ARBA00022691"/>
    </source>
</evidence>
<dbReference type="InterPro" id="IPR008854">
    <property type="entry name" value="TPMT"/>
</dbReference>
<evidence type="ECO:0000256" key="6">
    <source>
        <dbReference type="ARBA" id="ARBA00022603"/>
    </source>
</evidence>
<dbReference type="PIRSF" id="PIRSF023956">
    <property type="entry name" value="Thiopurine_S-methyltransferase"/>
    <property type="match status" value="1"/>
</dbReference>
<dbReference type="NCBIfam" id="TIGR03840">
    <property type="entry name" value="TMPT_Se_Te"/>
    <property type="match status" value="1"/>
</dbReference>
<evidence type="ECO:0000256" key="7">
    <source>
        <dbReference type="ARBA" id="ARBA00022679"/>
    </source>
</evidence>
<evidence type="ECO:0000256" key="5">
    <source>
        <dbReference type="ARBA" id="ARBA00022490"/>
    </source>
</evidence>
<dbReference type="EC" id="2.1.1.67" evidence="4 9"/>
<accession>A0A0D6Q7C2</accession>
<dbReference type="PANTHER" id="PTHR10259">
    <property type="entry name" value="THIOPURINE S-METHYLTRANSFERASE"/>
    <property type="match status" value="1"/>
</dbReference>
<dbReference type="HAMAP" id="MF_00812">
    <property type="entry name" value="Thiopur_methtran"/>
    <property type="match status" value="1"/>
</dbReference>
<dbReference type="GO" id="GO:0010038">
    <property type="term" value="P:response to metal ion"/>
    <property type="evidence" value="ECO:0007669"/>
    <property type="project" value="InterPro"/>
</dbReference>
<feature type="binding site" evidence="9">
    <location>
        <position position="10"/>
    </location>
    <ligand>
        <name>S-adenosyl-L-methionine</name>
        <dbReference type="ChEBI" id="CHEBI:59789"/>
    </ligand>
</feature>
<dbReference type="RefSeq" id="WP_048855905.1">
    <property type="nucleotide sequence ID" value="NZ_BANJ01000018.1"/>
</dbReference>
<evidence type="ECO:0000256" key="3">
    <source>
        <dbReference type="ARBA" id="ARBA00008145"/>
    </source>
</evidence>
<dbReference type="Gene3D" id="3.40.50.150">
    <property type="entry name" value="Vaccinia Virus protein VP39"/>
    <property type="match status" value="1"/>
</dbReference>
<dbReference type="PROSITE" id="PS51585">
    <property type="entry name" value="SAM_MT_TPMT"/>
    <property type="match status" value="1"/>
</dbReference>
<keyword evidence="7 9" id="KW-0808">Transferase</keyword>
<evidence type="ECO:0000256" key="1">
    <source>
        <dbReference type="ARBA" id="ARBA00000903"/>
    </source>
</evidence>
<comment type="catalytic activity">
    <reaction evidence="1 9">
        <text>S-adenosyl-L-methionine + a thiopurine = S-adenosyl-L-homocysteine + a thiopurine S-methylether.</text>
        <dbReference type="EC" id="2.1.1.67"/>
    </reaction>
</comment>
<dbReference type="PANTHER" id="PTHR10259:SF11">
    <property type="entry name" value="THIOPURINE S-METHYLTRANSFERASE"/>
    <property type="match status" value="1"/>
</dbReference>
<feature type="binding site" evidence="9">
    <location>
        <position position="123"/>
    </location>
    <ligand>
        <name>S-adenosyl-L-methionine</name>
        <dbReference type="ChEBI" id="CHEBI:59789"/>
    </ligand>
</feature>
<comment type="caution">
    <text evidence="10">The sequence shown here is derived from an EMBL/GenBank/DDBJ whole genome shotgun (WGS) entry which is preliminary data.</text>
</comment>
<dbReference type="Pfam" id="PF05724">
    <property type="entry name" value="TPMT"/>
    <property type="match status" value="1"/>
</dbReference>
<dbReference type="InterPro" id="IPR029063">
    <property type="entry name" value="SAM-dependent_MTases_sf"/>
</dbReference>
<proteinExistence type="inferred from homology"/>
<evidence type="ECO:0000256" key="2">
    <source>
        <dbReference type="ARBA" id="ARBA00004496"/>
    </source>
</evidence>
<dbReference type="Proteomes" id="UP000032683">
    <property type="component" value="Unassembled WGS sequence"/>
</dbReference>
<dbReference type="InterPro" id="IPR022474">
    <property type="entry name" value="Thiopur_S-MeTfrase_Se/Te_detox"/>
</dbReference>
<evidence type="ECO:0000313" key="10">
    <source>
        <dbReference type="EMBL" id="GAN99213.1"/>
    </source>
</evidence>
<reference evidence="10 11" key="1">
    <citation type="submission" date="2012-11" db="EMBL/GenBank/DDBJ databases">
        <title>Whole genome sequence of Gluconacetobacter xylinus NBRC 13693.</title>
        <authorList>
            <person name="Azuma Y."/>
            <person name="Higashiura N."/>
            <person name="Hirakawa H."/>
            <person name="Matsushita K."/>
        </authorList>
    </citation>
    <scope>NUCLEOTIDE SEQUENCE [LARGE SCALE GENOMIC DNA]</scope>
    <source>
        <strain evidence="10 11">NBRC 13693</strain>
    </source>
</reference>
<dbReference type="FunFam" id="3.40.50.150:FF:000101">
    <property type="entry name" value="Thiopurine S-methyltransferase"/>
    <property type="match status" value="1"/>
</dbReference>
<keyword evidence="6 9" id="KW-0489">Methyltransferase</keyword>
<dbReference type="AlphaFoldDB" id="A0A0D6Q7C2"/>
<keyword evidence="5 9" id="KW-0963">Cytoplasm</keyword>
<evidence type="ECO:0000313" key="11">
    <source>
        <dbReference type="Proteomes" id="UP000032683"/>
    </source>
</evidence>
<protein>
    <recommendedName>
        <fullName evidence="4 9">Thiopurine S-methyltransferase</fullName>
        <ecNumber evidence="4 9">2.1.1.67</ecNumber>
    </recommendedName>
    <alternativeName>
        <fullName evidence="9">Thiopurine methyltransferase</fullName>
    </alternativeName>
</protein>
<dbReference type="NCBIfam" id="NF009732">
    <property type="entry name" value="PRK13255.1"/>
    <property type="match status" value="1"/>
</dbReference>
<evidence type="ECO:0000256" key="9">
    <source>
        <dbReference type="HAMAP-Rule" id="MF_00812"/>
    </source>
</evidence>
<comment type="similarity">
    <text evidence="3 9">Belongs to the class I-like SAM-binding methyltransferase superfamily. TPMT family.</text>
</comment>
<comment type="subcellular location">
    <subcellularLocation>
        <location evidence="2 9">Cytoplasm</location>
    </subcellularLocation>
</comment>
<sequence length="219" mass="24490">MDEAFWHAKWQRNEIGFHEPQPNPLLTNHFAALHLPARARVFVPLCGKSRDIHWLLERGYQVVGIELSPIAVTQLFAELDLTPRISTVGQLQRFEAAGLCVFVGNIFDLTREELGPVDAVYDRAALIALPALVRAQYAVHLVSITRAAPELVVCMEYDQSRKAGPPFCVDEQALRHYYAQTFSLTCMAHQPIPGGLKGVCPAVESVWIMMPRDGMRTKA</sequence>
<dbReference type="EMBL" id="BANJ01000018">
    <property type="protein sequence ID" value="GAN99213.1"/>
    <property type="molecule type" value="Genomic_DNA"/>
</dbReference>
<evidence type="ECO:0000256" key="4">
    <source>
        <dbReference type="ARBA" id="ARBA00011905"/>
    </source>
</evidence>